<dbReference type="AlphaFoldDB" id="A0A0G0Z7J8"/>
<evidence type="ECO:0000256" key="1">
    <source>
        <dbReference type="ARBA" id="ARBA00004651"/>
    </source>
</evidence>
<dbReference type="Proteomes" id="UP000033986">
    <property type="component" value="Unassembled WGS sequence"/>
</dbReference>
<keyword evidence="6" id="KW-0653">Protein transport</keyword>
<keyword evidence="2" id="KW-1003">Cell membrane</keyword>
<dbReference type="Pfam" id="PF01618">
    <property type="entry name" value="MotA_ExbB"/>
    <property type="match status" value="1"/>
</dbReference>
<evidence type="ECO:0000259" key="8">
    <source>
        <dbReference type="Pfam" id="PF01618"/>
    </source>
</evidence>
<reference evidence="9 10" key="1">
    <citation type="journal article" date="2015" name="Nature">
        <title>rRNA introns, odd ribosomes, and small enigmatic genomes across a large radiation of phyla.</title>
        <authorList>
            <person name="Brown C.T."/>
            <person name="Hug L.A."/>
            <person name="Thomas B.C."/>
            <person name="Sharon I."/>
            <person name="Castelle C.J."/>
            <person name="Singh A."/>
            <person name="Wilkins M.J."/>
            <person name="Williams K.H."/>
            <person name="Banfield J.F."/>
        </authorList>
    </citation>
    <scope>NUCLEOTIDE SEQUENCE [LARGE SCALE GENOMIC DNA]</scope>
</reference>
<keyword evidence="6" id="KW-0813">Transport</keyword>
<evidence type="ECO:0000256" key="3">
    <source>
        <dbReference type="ARBA" id="ARBA00022692"/>
    </source>
</evidence>
<dbReference type="EMBL" id="LCDB01000005">
    <property type="protein sequence ID" value="KKS44655.1"/>
    <property type="molecule type" value="Genomic_DNA"/>
</dbReference>
<evidence type="ECO:0000256" key="7">
    <source>
        <dbReference type="SAM" id="Phobius"/>
    </source>
</evidence>
<keyword evidence="3 7" id="KW-0812">Transmembrane</keyword>
<feature type="transmembrane region" description="Helical" evidence="7">
    <location>
        <begin position="181"/>
        <end position="201"/>
    </location>
</feature>
<feature type="transmembrane region" description="Helical" evidence="7">
    <location>
        <begin position="144"/>
        <end position="161"/>
    </location>
</feature>
<name>A0A0G0Z7J8_9BACT</name>
<evidence type="ECO:0000256" key="4">
    <source>
        <dbReference type="ARBA" id="ARBA00022989"/>
    </source>
</evidence>
<evidence type="ECO:0000313" key="10">
    <source>
        <dbReference type="Proteomes" id="UP000033986"/>
    </source>
</evidence>
<proteinExistence type="inferred from homology"/>
<sequence length="229" mass="25493">MSIPAKYSNTNFVMFLRALIFNAVCIILVVWIYQGGHIDTILKFDVLYISRIISGLGILGLCTIIIRIFQISRELNIVKKYRELIDSGSNKKNADEWLQSTNSRVSEFIRNYQRVLPEDKSVFVGNFQMTIASKLSIFGSTTDWLTTLGLLGTVIGFRIALEVMTGLKDIGLLATFVQNISGGLMIAIDTTIVGICAALWLDVNLKWILRPGAVQLVSEAVNTGVLYHE</sequence>
<comment type="caution">
    <text evidence="9">The sequence shown here is derived from an EMBL/GenBank/DDBJ whole genome shotgun (WGS) entry which is preliminary data.</text>
</comment>
<keyword evidence="5 7" id="KW-0472">Membrane</keyword>
<evidence type="ECO:0000256" key="6">
    <source>
        <dbReference type="RuleBase" id="RU004057"/>
    </source>
</evidence>
<feature type="transmembrane region" description="Helical" evidence="7">
    <location>
        <begin position="46"/>
        <end position="69"/>
    </location>
</feature>
<organism evidence="9 10">
    <name type="scientific">Candidatus Azambacteria bacterium GW2011_GWB1_42_17</name>
    <dbReference type="NCBI Taxonomy" id="1618615"/>
    <lineage>
        <taxon>Bacteria</taxon>
        <taxon>Candidatus Azamiibacteriota</taxon>
    </lineage>
</organism>
<accession>A0A0G0Z7J8</accession>
<dbReference type="GO" id="GO:0015031">
    <property type="term" value="P:protein transport"/>
    <property type="evidence" value="ECO:0007669"/>
    <property type="project" value="UniProtKB-KW"/>
</dbReference>
<feature type="transmembrane region" description="Helical" evidence="7">
    <location>
        <begin position="12"/>
        <end position="34"/>
    </location>
</feature>
<evidence type="ECO:0000256" key="5">
    <source>
        <dbReference type="ARBA" id="ARBA00023136"/>
    </source>
</evidence>
<evidence type="ECO:0000256" key="2">
    <source>
        <dbReference type="ARBA" id="ARBA00022475"/>
    </source>
</evidence>
<evidence type="ECO:0000313" key="9">
    <source>
        <dbReference type="EMBL" id="KKS44655.1"/>
    </source>
</evidence>
<keyword evidence="4 7" id="KW-1133">Transmembrane helix</keyword>
<feature type="domain" description="MotA/TolQ/ExbB proton channel" evidence="8">
    <location>
        <begin position="130"/>
        <end position="200"/>
    </location>
</feature>
<protein>
    <recommendedName>
        <fullName evidence="8">MotA/TolQ/ExbB proton channel domain-containing protein</fullName>
    </recommendedName>
</protein>
<comment type="subcellular location">
    <subcellularLocation>
        <location evidence="1">Cell membrane</location>
        <topology evidence="1">Multi-pass membrane protein</topology>
    </subcellularLocation>
    <subcellularLocation>
        <location evidence="6">Membrane</location>
        <topology evidence="6">Multi-pass membrane protein</topology>
    </subcellularLocation>
</comment>
<comment type="similarity">
    <text evidence="6">Belongs to the exbB/tolQ family.</text>
</comment>
<gene>
    <name evidence="9" type="ORF">UV07_C0005G0031</name>
</gene>
<dbReference type="InterPro" id="IPR002898">
    <property type="entry name" value="MotA_ExbB_proton_chnl"/>
</dbReference>
<dbReference type="GO" id="GO:0005886">
    <property type="term" value="C:plasma membrane"/>
    <property type="evidence" value="ECO:0007669"/>
    <property type="project" value="UniProtKB-SubCell"/>
</dbReference>